<name>A0A0A9H324_ARUDO</name>
<evidence type="ECO:0000256" key="1">
    <source>
        <dbReference type="SAM" id="MobiDB-lite"/>
    </source>
</evidence>
<reference evidence="2" key="2">
    <citation type="journal article" date="2015" name="Data Brief">
        <title>Shoot transcriptome of the giant reed, Arundo donax.</title>
        <authorList>
            <person name="Barrero R.A."/>
            <person name="Guerrero F.D."/>
            <person name="Moolhuijzen P."/>
            <person name="Goolsby J.A."/>
            <person name="Tidwell J."/>
            <person name="Bellgard S.E."/>
            <person name="Bellgard M.I."/>
        </authorList>
    </citation>
    <scope>NUCLEOTIDE SEQUENCE</scope>
    <source>
        <tissue evidence="2">Shoot tissue taken approximately 20 cm above the soil surface</tissue>
    </source>
</reference>
<organism evidence="2">
    <name type="scientific">Arundo donax</name>
    <name type="common">Giant reed</name>
    <name type="synonym">Donax arundinaceus</name>
    <dbReference type="NCBI Taxonomy" id="35708"/>
    <lineage>
        <taxon>Eukaryota</taxon>
        <taxon>Viridiplantae</taxon>
        <taxon>Streptophyta</taxon>
        <taxon>Embryophyta</taxon>
        <taxon>Tracheophyta</taxon>
        <taxon>Spermatophyta</taxon>
        <taxon>Magnoliopsida</taxon>
        <taxon>Liliopsida</taxon>
        <taxon>Poales</taxon>
        <taxon>Poaceae</taxon>
        <taxon>PACMAD clade</taxon>
        <taxon>Arundinoideae</taxon>
        <taxon>Arundineae</taxon>
        <taxon>Arundo</taxon>
    </lineage>
</organism>
<reference evidence="2" key="1">
    <citation type="submission" date="2014-09" db="EMBL/GenBank/DDBJ databases">
        <authorList>
            <person name="Magalhaes I.L.F."/>
            <person name="Oliveira U."/>
            <person name="Santos F.R."/>
            <person name="Vidigal T.H.D.A."/>
            <person name="Brescovit A.D."/>
            <person name="Santos A.J."/>
        </authorList>
    </citation>
    <scope>NUCLEOTIDE SEQUENCE</scope>
    <source>
        <tissue evidence="2">Shoot tissue taken approximately 20 cm above the soil surface</tissue>
    </source>
</reference>
<proteinExistence type="predicted"/>
<protein>
    <submittedName>
        <fullName evidence="2">Uncharacterized protein</fullName>
    </submittedName>
</protein>
<dbReference type="AlphaFoldDB" id="A0A0A9H324"/>
<feature type="region of interest" description="Disordered" evidence="1">
    <location>
        <begin position="1"/>
        <end position="36"/>
    </location>
</feature>
<dbReference type="EMBL" id="GBRH01167697">
    <property type="protein sequence ID" value="JAE30199.1"/>
    <property type="molecule type" value="Transcribed_RNA"/>
</dbReference>
<sequence length="67" mass="7115">MPLGLSSGCVDACSRGSSADAEDERHRESTPIGDSCHARLNDATQVSTFTKQRGSRVRVLANFGDCS</sequence>
<accession>A0A0A9H324</accession>
<evidence type="ECO:0000313" key="2">
    <source>
        <dbReference type="EMBL" id="JAE30199.1"/>
    </source>
</evidence>